<evidence type="ECO:0000259" key="4">
    <source>
        <dbReference type="Pfam" id="PF00288"/>
    </source>
</evidence>
<dbReference type="InterPro" id="IPR019539">
    <property type="entry name" value="GalKase_N"/>
</dbReference>
<evidence type="ECO:0000256" key="1">
    <source>
        <dbReference type="ARBA" id="ARBA00022741"/>
    </source>
</evidence>
<dbReference type="Gene3D" id="3.30.230.10">
    <property type="match status" value="1"/>
</dbReference>
<protein>
    <recommendedName>
        <fullName evidence="8">L-arabinokinase</fullName>
    </recommendedName>
</protein>
<comment type="caution">
    <text evidence="6">The sequence shown here is derived from an EMBL/GenBank/DDBJ whole genome shotgun (WGS) entry which is preliminary data.</text>
</comment>
<keyword evidence="1" id="KW-0547">Nucleotide-binding</keyword>
<sequence length="1032" mass="114549">MRNKFDTNKTKTKTNSKVRKRPVQKKKKKNKTKQNKKKPSKKQKIRVTRSHDVTTPRRLLKLPPPVCSTFPIPIESVSRERERERMRIEDGSDQVSASTKHLVFAYYVTGHGFGHATRVVEVVRHLILAGHDVHVVTGAPDFVFTTEIQSPRLFLRKLVLDCGAVQADALTVDRLASLEKYSETAVKPRDSILATEVEWLNSIKADLVVSDVVPVACRAAADAGIRSVCVTNFSWDFIYAEYVMAAGNHHRSIVWQVFPDLETDLNQNQLKTSWTSNVILGRGEGKLVGGHGKLRLLVGKIMHGGTPGILIAEDYSHCEFLIRLPGYCPMPAFRDAIDVPLVVRRFHKSRKEARKELGIGEDVKLVILNFGGQPAGWKLKEEYLPSGWLCLVAARILQDTAVGKNYASDKLSGARRLRDAIVLGYQLQRVPGRDLCIPDWYANAENELGRRTGSPTANMTENSFHMNYTEDFEILHGDLQGLQDTMNFLNSLAELDAVNDSGKNTEKPWMRERMAAAGIFNWEEEIFVARAPGRLDVVGGIADYSGSLVLQMPIREACHVAVQRNDPSKQRLWKHAQSRQNAKGQGSTPVLQISISFFISMLWPYQVSYGSELSNRSPTFDMDLSDFMDGEQPISYQKAKEYFARDPSQRWAAYVAGVILVLMTELGVRFKNSISMLVSSAVPEGKGVSSSASVEVASMSAIAAAHGLDISPRDLALLCQKVENHVVGAPCGVMDQMTSACGEANKLLAMICQPAEVIGLVAIPSHIRFWGIDSGIRHSIGGADYGSVRVGAFIGRKMIKSIASTMLSQSLSSANGNIDELNEDGVELLRAEASLDYLCNLLPHRYEALYCKQLPDSMLGEKFLEQYVDHDDPVTIIDHKRSYGVRAAARHPMYENFRVKAFKALLTSAASDEQLTALGELMYQCHYSYSACGLGSNGTERLVQLVQEMQHNKMYNTEDRTLYGAKITGGGSGGTICVIGRNCLRSSQHILEIQQRYKAATGYLPFLFEGSSPGAGKFGYLRIRRRNPPKLQ</sequence>
<dbReference type="PANTHER" id="PTHR38134">
    <property type="entry name" value="SLR1395 PROTEIN"/>
    <property type="match status" value="1"/>
</dbReference>
<dbReference type="GO" id="GO:0005524">
    <property type="term" value="F:ATP binding"/>
    <property type="evidence" value="ECO:0007669"/>
    <property type="project" value="UniProtKB-KW"/>
</dbReference>
<dbReference type="InterPro" id="IPR006204">
    <property type="entry name" value="GHMP_kinase_N_dom"/>
</dbReference>
<evidence type="ECO:0000256" key="2">
    <source>
        <dbReference type="ARBA" id="ARBA00022840"/>
    </source>
</evidence>
<gene>
    <name evidence="6" type="ORF">TEA_001336</name>
</gene>
<dbReference type="InterPro" id="IPR053205">
    <property type="entry name" value="GHMP_kinase_L-arabinokinase"/>
</dbReference>
<evidence type="ECO:0000259" key="5">
    <source>
        <dbReference type="Pfam" id="PF10509"/>
    </source>
</evidence>
<dbReference type="PANTHER" id="PTHR38134:SF2">
    <property type="entry name" value="GALACTOKINASE"/>
    <property type="match status" value="1"/>
</dbReference>
<feature type="domain" description="Galactokinase N-terminal" evidence="5">
    <location>
        <begin position="522"/>
        <end position="564"/>
    </location>
</feature>
<keyword evidence="7" id="KW-1185">Reference proteome</keyword>
<proteinExistence type="predicted"/>
<feature type="region of interest" description="Disordered" evidence="3">
    <location>
        <begin position="1"/>
        <end position="60"/>
    </location>
</feature>
<dbReference type="Proteomes" id="UP000306102">
    <property type="component" value="Unassembled WGS sequence"/>
</dbReference>
<feature type="domain" description="GHMP kinase N-terminal" evidence="4">
    <location>
        <begin position="654"/>
        <end position="742"/>
    </location>
</feature>
<dbReference type="FunFam" id="3.30.70.890:FF:000008">
    <property type="entry name" value="L-arabinokinase"/>
    <property type="match status" value="1"/>
</dbReference>
<name>A0A4S4DE53_CAMSN</name>
<dbReference type="FunFam" id="3.30.230.10:FF:000037">
    <property type="entry name" value="L-arabinokinase"/>
    <property type="match status" value="1"/>
</dbReference>
<evidence type="ECO:0000313" key="6">
    <source>
        <dbReference type="EMBL" id="THG00933.1"/>
    </source>
</evidence>
<dbReference type="InterPro" id="IPR036554">
    <property type="entry name" value="GHMP_kinase_C_sf"/>
</dbReference>
<dbReference type="Pfam" id="PF10509">
    <property type="entry name" value="GalKase_gal_bdg"/>
    <property type="match status" value="1"/>
</dbReference>
<dbReference type="InterPro" id="IPR014721">
    <property type="entry name" value="Ribsml_uS5_D2-typ_fold_subgr"/>
</dbReference>
<keyword evidence="2" id="KW-0067">ATP-binding</keyword>
<dbReference type="FunFam" id="3.40.50.2000:FF:000142">
    <property type="entry name" value="L-arabinokinase"/>
    <property type="match status" value="1"/>
</dbReference>
<dbReference type="InterPro" id="IPR020568">
    <property type="entry name" value="Ribosomal_Su5_D2-typ_SF"/>
</dbReference>
<evidence type="ECO:0000256" key="3">
    <source>
        <dbReference type="SAM" id="MobiDB-lite"/>
    </source>
</evidence>
<dbReference type="EMBL" id="SDRB02011558">
    <property type="protein sequence ID" value="THG00933.1"/>
    <property type="molecule type" value="Genomic_DNA"/>
</dbReference>
<dbReference type="GO" id="GO:0005975">
    <property type="term" value="P:carbohydrate metabolic process"/>
    <property type="evidence" value="ECO:0007669"/>
    <property type="project" value="UniProtKB-ARBA"/>
</dbReference>
<dbReference type="STRING" id="542762.A0A4S4DE53"/>
<dbReference type="SUPFAM" id="SSF53756">
    <property type="entry name" value="UDP-Glycosyltransferase/glycogen phosphorylase"/>
    <property type="match status" value="1"/>
</dbReference>
<accession>A0A4S4DE53</accession>
<evidence type="ECO:0000313" key="7">
    <source>
        <dbReference type="Proteomes" id="UP000306102"/>
    </source>
</evidence>
<organism evidence="6 7">
    <name type="scientific">Camellia sinensis var. sinensis</name>
    <name type="common">China tea</name>
    <dbReference type="NCBI Taxonomy" id="542762"/>
    <lineage>
        <taxon>Eukaryota</taxon>
        <taxon>Viridiplantae</taxon>
        <taxon>Streptophyta</taxon>
        <taxon>Embryophyta</taxon>
        <taxon>Tracheophyta</taxon>
        <taxon>Spermatophyta</taxon>
        <taxon>Magnoliopsida</taxon>
        <taxon>eudicotyledons</taxon>
        <taxon>Gunneridae</taxon>
        <taxon>Pentapetalae</taxon>
        <taxon>asterids</taxon>
        <taxon>Ericales</taxon>
        <taxon>Theaceae</taxon>
        <taxon>Camellia</taxon>
    </lineage>
</organism>
<dbReference type="AlphaFoldDB" id="A0A4S4DE53"/>
<dbReference type="Pfam" id="PF00288">
    <property type="entry name" value="GHMP_kinases_N"/>
    <property type="match status" value="1"/>
</dbReference>
<dbReference type="SUPFAM" id="SSF55060">
    <property type="entry name" value="GHMP Kinase, C-terminal domain"/>
    <property type="match status" value="1"/>
</dbReference>
<feature type="compositionally biased region" description="Basic residues" evidence="3">
    <location>
        <begin position="10"/>
        <end position="48"/>
    </location>
</feature>
<dbReference type="PRINTS" id="PR00959">
    <property type="entry name" value="MEVGALKINASE"/>
</dbReference>
<dbReference type="SUPFAM" id="SSF54211">
    <property type="entry name" value="Ribosomal protein S5 domain 2-like"/>
    <property type="match status" value="1"/>
</dbReference>
<dbReference type="Gene3D" id="3.40.50.2000">
    <property type="entry name" value="Glycogen Phosphorylase B"/>
    <property type="match status" value="1"/>
</dbReference>
<evidence type="ECO:0008006" key="8">
    <source>
        <dbReference type="Google" id="ProtNLM"/>
    </source>
</evidence>
<reference evidence="6 7" key="1">
    <citation type="journal article" date="2018" name="Proc. Natl. Acad. Sci. U.S.A.">
        <title>Draft genome sequence of Camellia sinensis var. sinensis provides insights into the evolution of the tea genome and tea quality.</title>
        <authorList>
            <person name="Wei C."/>
            <person name="Yang H."/>
            <person name="Wang S."/>
            <person name="Zhao J."/>
            <person name="Liu C."/>
            <person name="Gao L."/>
            <person name="Xia E."/>
            <person name="Lu Y."/>
            <person name="Tai Y."/>
            <person name="She G."/>
            <person name="Sun J."/>
            <person name="Cao H."/>
            <person name="Tong W."/>
            <person name="Gao Q."/>
            <person name="Li Y."/>
            <person name="Deng W."/>
            <person name="Jiang X."/>
            <person name="Wang W."/>
            <person name="Chen Q."/>
            <person name="Zhang S."/>
            <person name="Li H."/>
            <person name="Wu J."/>
            <person name="Wang P."/>
            <person name="Li P."/>
            <person name="Shi C."/>
            <person name="Zheng F."/>
            <person name="Jian J."/>
            <person name="Huang B."/>
            <person name="Shan D."/>
            <person name="Shi M."/>
            <person name="Fang C."/>
            <person name="Yue Y."/>
            <person name="Li F."/>
            <person name="Li D."/>
            <person name="Wei S."/>
            <person name="Han B."/>
            <person name="Jiang C."/>
            <person name="Yin Y."/>
            <person name="Xia T."/>
            <person name="Zhang Z."/>
            <person name="Bennetzen J.L."/>
            <person name="Zhao S."/>
            <person name="Wan X."/>
        </authorList>
    </citation>
    <scope>NUCLEOTIDE SEQUENCE [LARGE SCALE GENOMIC DNA]</scope>
    <source>
        <strain evidence="7">cv. Shuchazao</strain>
        <tissue evidence="6">Leaf</tissue>
    </source>
</reference>
<dbReference type="Gene3D" id="3.30.70.890">
    <property type="entry name" value="GHMP kinase, C-terminal domain"/>
    <property type="match status" value="1"/>
</dbReference>